<sequence length="187" mass="21960">MKVDRWGWFYLISVLDDYSRKILAWQLRASMKAEDFSDVVEHACEVTGLDNVPVENRTKLLSDNGSALVGKDFGDYLEARGIGHIFASPYHPQTNGKIERYHRSMKEQIFLHVWELPEELEKEIVRFVNWYNNQRYHEAIGNVTPDDVYYGRREEIVKKRKQLKAKTILERKRINCKIIETGAEIVS</sequence>
<accession>X0VHP9</accession>
<dbReference type="GO" id="GO:0003676">
    <property type="term" value="F:nucleic acid binding"/>
    <property type="evidence" value="ECO:0007669"/>
    <property type="project" value="InterPro"/>
</dbReference>
<dbReference type="PANTHER" id="PTHR46889">
    <property type="entry name" value="TRANSPOSASE INSF FOR INSERTION SEQUENCE IS3B-RELATED"/>
    <property type="match status" value="1"/>
</dbReference>
<gene>
    <name evidence="2" type="ORF">S01H1_56355</name>
</gene>
<evidence type="ECO:0000313" key="2">
    <source>
        <dbReference type="EMBL" id="GAG17810.1"/>
    </source>
</evidence>
<protein>
    <recommendedName>
        <fullName evidence="1">Integrase catalytic domain-containing protein</fullName>
    </recommendedName>
</protein>
<name>X0VHP9_9ZZZZ</name>
<dbReference type="Pfam" id="PF00665">
    <property type="entry name" value="rve"/>
    <property type="match status" value="1"/>
</dbReference>
<dbReference type="EMBL" id="BARS01036690">
    <property type="protein sequence ID" value="GAG17810.1"/>
    <property type="molecule type" value="Genomic_DNA"/>
</dbReference>
<comment type="caution">
    <text evidence="2">The sequence shown here is derived from an EMBL/GenBank/DDBJ whole genome shotgun (WGS) entry which is preliminary data.</text>
</comment>
<dbReference type="InterPro" id="IPR036397">
    <property type="entry name" value="RNaseH_sf"/>
</dbReference>
<organism evidence="2">
    <name type="scientific">marine sediment metagenome</name>
    <dbReference type="NCBI Taxonomy" id="412755"/>
    <lineage>
        <taxon>unclassified sequences</taxon>
        <taxon>metagenomes</taxon>
        <taxon>ecological metagenomes</taxon>
    </lineage>
</organism>
<dbReference type="PROSITE" id="PS50994">
    <property type="entry name" value="INTEGRASE"/>
    <property type="match status" value="1"/>
</dbReference>
<proteinExistence type="predicted"/>
<dbReference type="InterPro" id="IPR012337">
    <property type="entry name" value="RNaseH-like_sf"/>
</dbReference>
<reference evidence="2" key="1">
    <citation type="journal article" date="2014" name="Front. Microbiol.">
        <title>High frequency of phylogenetically diverse reductive dehalogenase-homologous genes in deep subseafloor sedimentary metagenomes.</title>
        <authorList>
            <person name="Kawai M."/>
            <person name="Futagami T."/>
            <person name="Toyoda A."/>
            <person name="Takaki Y."/>
            <person name="Nishi S."/>
            <person name="Hori S."/>
            <person name="Arai W."/>
            <person name="Tsubouchi T."/>
            <person name="Morono Y."/>
            <person name="Uchiyama I."/>
            <person name="Ito T."/>
            <person name="Fujiyama A."/>
            <person name="Inagaki F."/>
            <person name="Takami H."/>
        </authorList>
    </citation>
    <scope>NUCLEOTIDE SEQUENCE</scope>
    <source>
        <strain evidence="2">Expedition CK06-06</strain>
    </source>
</reference>
<dbReference type="Gene3D" id="3.30.420.10">
    <property type="entry name" value="Ribonuclease H-like superfamily/Ribonuclease H"/>
    <property type="match status" value="1"/>
</dbReference>
<dbReference type="PANTHER" id="PTHR46889:SF4">
    <property type="entry name" value="TRANSPOSASE INSO FOR INSERTION SEQUENCE ELEMENT IS911B-RELATED"/>
    <property type="match status" value="1"/>
</dbReference>
<feature type="domain" description="Integrase catalytic" evidence="1">
    <location>
        <begin position="1"/>
        <end position="153"/>
    </location>
</feature>
<dbReference type="AlphaFoldDB" id="X0VHP9"/>
<dbReference type="GO" id="GO:0015074">
    <property type="term" value="P:DNA integration"/>
    <property type="evidence" value="ECO:0007669"/>
    <property type="project" value="InterPro"/>
</dbReference>
<dbReference type="InterPro" id="IPR001584">
    <property type="entry name" value="Integrase_cat-core"/>
</dbReference>
<dbReference type="InterPro" id="IPR050900">
    <property type="entry name" value="Transposase_IS3/IS150/IS904"/>
</dbReference>
<dbReference type="SUPFAM" id="SSF53098">
    <property type="entry name" value="Ribonuclease H-like"/>
    <property type="match status" value="1"/>
</dbReference>
<evidence type="ECO:0000259" key="1">
    <source>
        <dbReference type="PROSITE" id="PS50994"/>
    </source>
</evidence>